<feature type="chain" id="PRO_5037203108" description="Lipoprotein" evidence="2">
    <location>
        <begin position="22"/>
        <end position="189"/>
    </location>
</feature>
<evidence type="ECO:0000313" key="3">
    <source>
        <dbReference type="EMBL" id="BDS13529.1"/>
    </source>
</evidence>
<evidence type="ECO:0008006" key="5">
    <source>
        <dbReference type="Google" id="ProtNLM"/>
    </source>
</evidence>
<dbReference type="EMBL" id="AP026867">
    <property type="protein sequence ID" value="BDS13529.1"/>
    <property type="molecule type" value="Genomic_DNA"/>
</dbReference>
<feature type="region of interest" description="Disordered" evidence="1">
    <location>
        <begin position="24"/>
        <end position="49"/>
    </location>
</feature>
<keyword evidence="4" id="KW-1185">Reference proteome</keyword>
<evidence type="ECO:0000256" key="1">
    <source>
        <dbReference type="SAM" id="MobiDB-lite"/>
    </source>
</evidence>
<dbReference type="AlphaFoldDB" id="A0A915YI01"/>
<feature type="compositionally biased region" description="Low complexity" evidence="1">
    <location>
        <begin position="37"/>
        <end position="49"/>
    </location>
</feature>
<sequence>MSFHLPLLVLLLLLTSACTNNNNTSSPIANEPIDNRPTATTTPAQKTPPKATYAKLNASTYAGKVSAYQEKTFLEFISIKQAAYNKAEAGQGNRIDTLYKVSYLPFKDQELYLYQTVLDHARGGSKQWCLTIIKNGEYLIDEHIITTASFDKMEFHKMEIGDTALEFTAIDSDEVEKTFSIPYDGKAIQ</sequence>
<dbReference type="Proteomes" id="UP001060919">
    <property type="component" value="Chromosome"/>
</dbReference>
<feature type="signal peptide" evidence="2">
    <location>
        <begin position="1"/>
        <end position="21"/>
    </location>
</feature>
<name>A0A915YI01_9BACT</name>
<proteinExistence type="predicted"/>
<evidence type="ECO:0000256" key="2">
    <source>
        <dbReference type="SAM" id="SignalP"/>
    </source>
</evidence>
<keyword evidence="2" id="KW-0732">Signal</keyword>
<evidence type="ECO:0000313" key="4">
    <source>
        <dbReference type="Proteomes" id="UP001060919"/>
    </source>
</evidence>
<organism evidence="3 4">
    <name type="scientific">Aureispira anguillae</name>
    <dbReference type="NCBI Taxonomy" id="2864201"/>
    <lineage>
        <taxon>Bacteria</taxon>
        <taxon>Pseudomonadati</taxon>
        <taxon>Bacteroidota</taxon>
        <taxon>Saprospiria</taxon>
        <taxon>Saprospirales</taxon>
        <taxon>Saprospiraceae</taxon>
        <taxon>Aureispira</taxon>
    </lineage>
</organism>
<dbReference type="KEGG" id="aup:AsAng_0042680"/>
<dbReference type="RefSeq" id="WP_264788796.1">
    <property type="nucleotide sequence ID" value="NZ_AP026867.1"/>
</dbReference>
<reference evidence="3" key="1">
    <citation type="submission" date="2022-09" db="EMBL/GenBank/DDBJ databases">
        <title>Aureispira anguillicida sp. nov., isolated from Leptocephalus of Japanese eel Anguilla japonica.</title>
        <authorList>
            <person name="Yuasa K."/>
            <person name="Mekata T."/>
            <person name="Ikunari K."/>
        </authorList>
    </citation>
    <scope>NUCLEOTIDE SEQUENCE</scope>
    <source>
        <strain evidence="3">EL160426</strain>
    </source>
</reference>
<gene>
    <name evidence="3" type="ORF">AsAng_0042680</name>
</gene>
<protein>
    <recommendedName>
        <fullName evidence="5">Lipoprotein</fullName>
    </recommendedName>
</protein>
<accession>A0A915YI01</accession>